<feature type="domain" description="IgGFc-binding protein N-terminal" evidence="2">
    <location>
        <begin position="147"/>
        <end position="428"/>
    </location>
</feature>
<dbReference type="Gene3D" id="2.60.40.10">
    <property type="entry name" value="Immunoglobulins"/>
    <property type="match status" value="1"/>
</dbReference>
<evidence type="ECO:0000313" key="3">
    <source>
        <dbReference type="EMBL" id="MFH6771629.1"/>
    </source>
</evidence>
<dbReference type="InterPro" id="IPR028974">
    <property type="entry name" value="TSP_type-3_rpt"/>
</dbReference>
<sequence>MNYQLSSIFKNAFVILFLCSSLSVNAQLSKTHYIPPLTNAELGNASPNEQYIYISTPSNTDVNFTIKPVGLGVAGYISGVVSNQIPVEIPMDTDYGQLFVPANQTSTVMNDKGYIIEADSPVYVSVRMLAGGNNRPQAGALVSKGLAALGNTFRVGAFDNQNPQTNYLNFVSVMATEDNTVVNFSDIPNNVIIDNYAGSKPINITLDKGESYILATTCTNYISTDPSQDNRAGLIGALVTSDKPIVVNCGSANGSFFNGTGRDYGIDQIVGLSKVGSEYIFIKGDGENGWENVLIVAHSNNTSIYLNGNTTPIATINAGEYHIIEGNYYSSSGNMYIQTSEPVFAYQGVGATSSEANQGLFFVPPLSCETKGNIDNIPYIDSIGPSYFPGGITVVTKAGAILTVKQNGIPISNNIQGPFPVPGKADYVTYKVLNISDIVTVECSEELYCAYFNYNDAATSGSFYSGFPSPPEINFTPDFNALGICLGNITLEVANPDSFDSFEWYYDDGTGYVATGNTSLQYVPPAIGNYKLIGVIDCTGTTLESYEIPIGLCPEDIDNDGIPDNIDIDNDNDGILNCTESFGDQTIDLSDPFSGNIPVGSYSFSGTVTTQGNAAIAPISGIFDGTFQSDVPVKTNTSSTSVTYNLTFNKPLNLYLAYGSSSAFGNKEIGPDEEFVLRVPNTRTITLLDPDDQLLIDTNYDGIYESGVTMVSAFEIRFKRNGNALPLATGTFGFYMNNVDSVTYIHTNTSDIESKQAVFQIVATCVARDTDGDGIQDALDLDSDNDALPDFLEFTGTLLTFSGIDSNQDGLDDVFDINASALDTDSDGVWDVYDLDSDNDGIFDWIESGAFTLVNDSNSDGMVDGPYGSNGWDDNAESAADSNQLAYQPNDSESDAIYSYMDSDSDGDGCSDVIEADFSDGNGDNYLGDNPPTINTQGLVNNASDGYTNPNPDFLIAAPITIDVQPGDIAVCEGSDNNISLVSSSYDSIQWEVSTDGGLTWNTIVDDANYSDSQTNSLLITNTPLAFNNYNYRAFLNRLGNGCGLYSDVMILTVNALPGLNSPVELIQCDDDDLNTLGYSYFNLTEANDKISSNAANETFSYYTTEAAAIAGDPARPEYISNPTTFENRTISNDIVWVRVENIFNCSSTAELQLKVSSTSIPSNFLISYNECDDFLDINGNDTAENNDRDGISTFDFSAADTTIRNLIPVGQNPAPPRYYRNEADALAEENEITDITNYRNIGYPNSQYIYVRIDSEISNDCLGLGPHILLTVEPLPVANSVTIDRQCDDDTDGIFPFDTSNIESTILGNQDPTDVTISYTDQSGNSLPSPLPNPFFTASQTITIRVTNSTTSDPDGPCYDETTLDFIVDEQPIAYPVSPIIVCDGDAGDIDDDGRYPFDTTNLGSTILGNQSNMDIFYNYIDENGQQINQATTLPNPLISSNQSIQVDVINPINTTCIATTFVDLVVNPLPEFSVESPRIVCTSDPTFVITLDPLEANPSETFDYEWYFEGNLISNNPVLDNVSSPGIYTVTLTKTDGSNCSRTRTIDVQASELAKTTIDDVSIVDISENNTITINTDNIGRGQYEFALQEENTGFLSFQSEPVFTNVRGGFYTLIIRDAICGSIEIPISVVGHPKYFTPNGDGVNDLWQIRGISSNVQPNSIISIYDRYGKLLKQLLATSPGWDGTFKGRPMPANDYWFKVQLQDGRIFGGHFALKR</sequence>
<dbReference type="InterPro" id="IPR035986">
    <property type="entry name" value="PKD_dom_sf"/>
</dbReference>
<dbReference type="InterPro" id="IPR035234">
    <property type="entry name" value="IgGFc-bd_N"/>
</dbReference>
<name>A0ABW7MY97_9FLAO</name>
<dbReference type="SUPFAM" id="SSF49299">
    <property type="entry name" value="PKD domain"/>
    <property type="match status" value="1"/>
</dbReference>
<feature type="signal peptide" evidence="1">
    <location>
        <begin position="1"/>
        <end position="26"/>
    </location>
</feature>
<evidence type="ECO:0000313" key="4">
    <source>
        <dbReference type="Proteomes" id="UP001610100"/>
    </source>
</evidence>
<organism evidence="3 4">
    <name type="scientific">Gaetbulibacter aestuarii</name>
    <dbReference type="NCBI Taxonomy" id="1502358"/>
    <lineage>
        <taxon>Bacteria</taxon>
        <taxon>Pseudomonadati</taxon>
        <taxon>Bacteroidota</taxon>
        <taxon>Flavobacteriia</taxon>
        <taxon>Flavobacteriales</taxon>
        <taxon>Flavobacteriaceae</taxon>
        <taxon>Gaetbulibacter</taxon>
    </lineage>
</organism>
<dbReference type="InterPro" id="IPR013783">
    <property type="entry name" value="Ig-like_fold"/>
</dbReference>
<evidence type="ECO:0000256" key="1">
    <source>
        <dbReference type="SAM" id="SignalP"/>
    </source>
</evidence>
<keyword evidence="4" id="KW-1185">Reference proteome</keyword>
<reference evidence="3 4" key="1">
    <citation type="submission" date="2024-02" db="EMBL/GenBank/DDBJ databases">
        <title>A Gaetbulibacter species isolated from tidal flats and genomic insights of their niches.</title>
        <authorList>
            <person name="Ye Y."/>
        </authorList>
    </citation>
    <scope>NUCLEOTIDE SEQUENCE [LARGE SCALE GENOMIC DNA]</scope>
    <source>
        <strain evidence="3 4">KYW382</strain>
    </source>
</reference>
<evidence type="ECO:0000259" key="2">
    <source>
        <dbReference type="Pfam" id="PF17517"/>
    </source>
</evidence>
<comment type="caution">
    <text evidence="3">The sequence shown here is derived from an EMBL/GenBank/DDBJ whole genome shotgun (WGS) entry which is preliminary data.</text>
</comment>
<proteinExistence type="predicted"/>
<keyword evidence="1" id="KW-0732">Signal</keyword>
<gene>
    <name evidence="3" type="ORF">V8G58_06740</name>
</gene>
<dbReference type="NCBIfam" id="TIGR04131">
    <property type="entry name" value="Bac_Flav_CTERM"/>
    <property type="match status" value="1"/>
</dbReference>
<dbReference type="InterPro" id="IPR026341">
    <property type="entry name" value="T9SS_type_B"/>
</dbReference>
<feature type="chain" id="PRO_5046598861" evidence="1">
    <location>
        <begin position="27"/>
        <end position="1719"/>
    </location>
</feature>
<dbReference type="RefSeq" id="WP_344740728.1">
    <property type="nucleotide sequence ID" value="NZ_BAABAY010000001.1"/>
</dbReference>
<dbReference type="Proteomes" id="UP001610100">
    <property type="component" value="Unassembled WGS sequence"/>
</dbReference>
<dbReference type="Pfam" id="PF13585">
    <property type="entry name" value="CHU_C"/>
    <property type="match status" value="1"/>
</dbReference>
<dbReference type="EMBL" id="JBAWKB010000001">
    <property type="protein sequence ID" value="MFH6771629.1"/>
    <property type="molecule type" value="Genomic_DNA"/>
</dbReference>
<dbReference type="Pfam" id="PF17517">
    <property type="entry name" value="IgGFc_binding"/>
    <property type="match status" value="1"/>
</dbReference>
<dbReference type="SUPFAM" id="SSF103647">
    <property type="entry name" value="TSP type-3 repeat"/>
    <property type="match status" value="1"/>
</dbReference>
<protein>
    <submittedName>
        <fullName evidence="3">T9SS type B sorting domain-containing protein</fullName>
    </submittedName>
</protein>
<accession>A0ABW7MY97</accession>